<dbReference type="CDD" id="cd00167">
    <property type="entry name" value="SANT"/>
    <property type="match status" value="1"/>
</dbReference>
<dbReference type="PROSITE" id="PS00211">
    <property type="entry name" value="ABC_TRANSPORTER_1"/>
    <property type="match status" value="1"/>
</dbReference>
<feature type="compositionally biased region" description="Acidic residues" evidence="5">
    <location>
        <begin position="26"/>
        <end position="37"/>
    </location>
</feature>
<gene>
    <name evidence="8" type="ORF">CTAYLR_003663</name>
</gene>
<evidence type="ECO:0000256" key="1">
    <source>
        <dbReference type="ARBA" id="ARBA00022737"/>
    </source>
</evidence>
<dbReference type="SMART" id="SM00382">
    <property type="entry name" value="AAA"/>
    <property type="match status" value="2"/>
</dbReference>
<comment type="caution">
    <text evidence="8">The sequence shown here is derived from an EMBL/GenBank/DDBJ whole genome shotgun (WGS) entry which is preliminary data.</text>
</comment>
<keyword evidence="3" id="KW-0067">ATP-binding</keyword>
<dbReference type="Gene3D" id="1.10.10.60">
    <property type="entry name" value="Homeodomain-like"/>
    <property type="match status" value="1"/>
</dbReference>
<dbReference type="GO" id="GO:0016887">
    <property type="term" value="F:ATP hydrolysis activity"/>
    <property type="evidence" value="ECO:0007669"/>
    <property type="project" value="InterPro"/>
</dbReference>
<feature type="region of interest" description="Disordered" evidence="5">
    <location>
        <begin position="1"/>
        <end position="37"/>
    </location>
</feature>
<dbReference type="Gene3D" id="3.40.50.300">
    <property type="entry name" value="P-loop containing nucleotide triphosphate hydrolases"/>
    <property type="match status" value="2"/>
</dbReference>
<dbReference type="SMART" id="SM00717">
    <property type="entry name" value="SANT"/>
    <property type="match status" value="1"/>
</dbReference>
<evidence type="ECO:0000313" key="8">
    <source>
        <dbReference type="EMBL" id="KAJ8602225.1"/>
    </source>
</evidence>
<dbReference type="Proteomes" id="UP001230188">
    <property type="component" value="Unassembled WGS sequence"/>
</dbReference>
<dbReference type="SUPFAM" id="SSF52540">
    <property type="entry name" value="P-loop containing nucleoside triphosphate hydrolases"/>
    <property type="match status" value="2"/>
</dbReference>
<reference evidence="8" key="1">
    <citation type="submission" date="2023-01" db="EMBL/GenBank/DDBJ databases">
        <title>Metagenome sequencing of chrysophaentin producing Chrysophaeum taylorii.</title>
        <authorList>
            <person name="Davison J."/>
            <person name="Bewley C."/>
        </authorList>
    </citation>
    <scope>NUCLEOTIDE SEQUENCE</scope>
    <source>
        <strain evidence="8">NIES-1699</strain>
    </source>
</reference>
<organism evidence="8 9">
    <name type="scientific">Chrysophaeum taylorii</name>
    <dbReference type="NCBI Taxonomy" id="2483200"/>
    <lineage>
        <taxon>Eukaryota</taxon>
        <taxon>Sar</taxon>
        <taxon>Stramenopiles</taxon>
        <taxon>Ochrophyta</taxon>
        <taxon>Pelagophyceae</taxon>
        <taxon>Pelagomonadales</taxon>
        <taxon>Pelagomonadaceae</taxon>
        <taxon>Chrysophaeum</taxon>
    </lineage>
</organism>
<evidence type="ECO:0000259" key="6">
    <source>
        <dbReference type="PROSITE" id="PS50090"/>
    </source>
</evidence>
<feature type="domain" description="ABC transporter" evidence="7">
    <location>
        <begin position="518"/>
        <end position="733"/>
    </location>
</feature>
<dbReference type="PANTHER" id="PTHR19211">
    <property type="entry name" value="ATP-BINDING TRANSPORT PROTEIN-RELATED"/>
    <property type="match status" value="1"/>
</dbReference>
<feature type="coiled-coil region" evidence="4">
    <location>
        <begin position="268"/>
        <end position="322"/>
    </location>
</feature>
<dbReference type="SUPFAM" id="SSF46689">
    <property type="entry name" value="Homeodomain-like"/>
    <property type="match status" value="1"/>
</dbReference>
<dbReference type="InterPro" id="IPR050611">
    <property type="entry name" value="ABCF"/>
</dbReference>
<dbReference type="InterPro" id="IPR009057">
    <property type="entry name" value="Homeodomain-like_sf"/>
</dbReference>
<dbReference type="CDD" id="cd03221">
    <property type="entry name" value="ABCF_EF-3"/>
    <property type="match status" value="2"/>
</dbReference>
<evidence type="ECO:0000256" key="3">
    <source>
        <dbReference type="ARBA" id="ARBA00022840"/>
    </source>
</evidence>
<sequence length="840" mass="93390">MAQKKAREAKKALKAELKAQEKGEVEVEPEALNEMEWGEDEQARLDAALREFPANDGDVKARWKAIAEAVGNRTAKECALRFKEVRGNVLRRREWEERRKQREAEEAAGSAEERAAVAAKAKEAYDVALEEARREQAEAVAAAGEVGDDASAGGGIRRAEDAERSKDALASAGIIATYAAPTVKKHRNAKDISVSNLSVTFHGSTIIAESEFILNWGNRYGFIGRNGSGKSTVMRVVGARAIPIPESLDVFHLQKEYPPADDTALEAVMKVDEERAKVEREIDALNDAMGDDAMGAADDEDADDLADRLTSLYERLDELDASTAETRASAILTGLGFSHKKQHQKTREFSGGWRMRVALARALFIQPELLLLDEPTNHLDMEAVVWLEDYLSKWSKMLFMVCHSQDFLNNVCTHVVHLDHHYKRLVYYKGNYDAFVQTRDEAITEQMKRWQAEQDDIKSMKEYVARFGHGTAKLARQGKSKEKLLNKKLASGLTDKPVVDEVVKFKFPDPGRLPPPVLQVNSLTFGYGDGPNLYEDVDFGLDLDSRVALVGPNGAGKSTLVKIINGELVPRAGQVRPHSHLRMSKFTQHFEDILDYSMTPLDWLMARYPELTREEARKWLGRYGTSGSVQQQVISQLSEGQKAKVVFCNMAKENAHMLLLDEPTNALDMEMIDALAAAINSFRGGVVLVSHDMRLISQVAKEIWIIDKGVRRYDGDIRDFKMDLRRQMQLDETARQKQQQDYSSSSKKQQIPPKPKPPLVVVPPTHQPPPSPAVIVAPQPLADLSDNRPPPAPAGRYVPPALRRQMQDGAAAAASSSCDDHQPAENTTASVPHHKGDGAW</sequence>
<protein>
    <submittedName>
        <fullName evidence="8">Uncharacterized protein</fullName>
    </submittedName>
</protein>
<evidence type="ECO:0000256" key="5">
    <source>
        <dbReference type="SAM" id="MobiDB-lite"/>
    </source>
</evidence>
<dbReference type="Pfam" id="PF12848">
    <property type="entry name" value="ABC_tran_Xtn"/>
    <property type="match status" value="1"/>
</dbReference>
<dbReference type="PANTHER" id="PTHR19211:SF15">
    <property type="entry name" value="ATP-BINDING CASSETTE SUB-FAMILY F MEMBER 2"/>
    <property type="match status" value="1"/>
</dbReference>
<feature type="domain" description="Myb-like" evidence="6">
    <location>
        <begin position="29"/>
        <end position="86"/>
    </location>
</feature>
<dbReference type="PROSITE" id="PS50090">
    <property type="entry name" value="MYB_LIKE"/>
    <property type="match status" value="1"/>
</dbReference>
<name>A0AAD7UCF0_9STRA</name>
<dbReference type="InterPro" id="IPR003593">
    <property type="entry name" value="AAA+_ATPase"/>
</dbReference>
<keyword evidence="1" id="KW-0677">Repeat</keyword>
<feature type="compositionally biased region" description="Low complexity" evidence="5">
    <location>
        <begin position="736"/>
        <end position="751"/>
    </location>
</feature>
<dbReference type="PROSITE" id="PS50893">
    <property type="entry name" value="ABC_TRANSPORTER_2"/>
    <property type="match status" value="2"/>
</dbReference>
<keyword evidence="4" id="KW-0175">Coiled coil</keyword>
<keyword evidence="2" id="KW-0547">Nucleotide-binding</keyword>
<dbReference type="EMBL" id="JAQMWT010000388">
    <property type="protein sequence ID" value="KAJ8602225.1"/>
    <property type="molecule type" value="Genomic_DNA"/>
</dbReference>
<accession>A0AAD7UCF0</accession>
<evidence type="ECO:0000256" key="4">
    <source>
        <dbReference type="SAM" id="Coils"/>
    </source>
</evidence>
<feature type="compositionally biased region" description="Basic and acidic residues" evidence="5">
    <location>
        <begin position="1"/>
        <end position="25"/>
    </location>
</feature>
<keyword evidence="9" id="KW-1185">Reference proteome</keyword>
<evidence type="ECO:0000259" key="7">
    <source>
        <dbReference type="PROSITE" id="PS50893"/>
    </source>
</evidence>
<feature type="compositionally biased region" description="Pro residues" evidence="5">
    <location>
        <begin position="752"/>
        <end position="772"/>
    </location>
</feature>
<dbReference type="InterPro" id="IPR003439">
    <property type="entry name" value="ABC_transporter-like_ATP-bd"/>
</dbReference>
<dbReference type="AlphaFoldDB" id="A0AAD7UCF0"/>
<evidence type="ECO:0000313" key="9">
    <source>
        <dbReference type="Proteomes" id="UP001230188"/>
    </source>
</evidence>
<dbReference type="InterPro" id="IPR027417">
    <property type="entry name" value="P-loop_NTPase"/>
</dbReference>
<dbReference type="FunFam" id="3.40.50.300:FF:000104">
    <property type="entry name" value="ATP-binding cassette sub-family F member 3"/>
    <property type="match status" value="1"/>
</dbReference>
<dbReference type="InterPro" id="IPR032781">
    <property type="entry name" value="ABC_tran_Xtn"/>
</dbReference>
<dbReference type="InterPro" id="IPR017871">
    <property type="entry name" value="ABC_transporter-like_CS"/>
</dbReference>
<dbReference type="Pfam" id="PF00249">
    <property type="entry name" value="Myb_DNA-binding"/>
    <property type="match status" value="1"/>
</dbReference>
<feature type="domain" description="ABC transporter" evidence="7">
    <location>
        <begin position="192"/>
        <end position="448"/>
    </location>
</feature>
<dbReference type="Pfam" id="PF00005">
    <property type="entry name" value="ABC_tran"/>
    <property type="match status" value="2"/>
</dbReference>
<proteinExistence type="predicted"/>
<dbReference type="FunFam" id="3.40.50.300:FF:000011">
    <property type="entry name" value="Putative ABC transporter ATP-binding component"/>
    <property type="match status" value="1"/>
</dbReference>
<feature type="region of interest" description="Disordered" evidence="5">
    <location>
        <begin position="731"/>
        <end position="840"/>
    </location>
</feature>
<dbReference type="InterPro" id="IPR001005">
    <property type="entry name" value="SANT/Myb"/>
</dbReference>
<evidence type="ECO:0000256" key="2">
    <source>
        <dbReference type="ARBA" id="ARBA00022741"/>
    </source>
</evidence>
<dbReference type="GO" id="GO:0005524">
    <property type="term" value="F:ATP binding"/>
    <property type="evidence" value="ECO:0007669"/>
    <property type="project" value="UniProtKB-KW"/>
</dbReference>